<dbReference type="InterPro" id="IPR027417">
    <property type="entry name" value="P-loop_NTPase"/>
</dbReference>
<name>A0A9Q1HR40_CONCO</name>
<feature type="domain" description="VLIG-type G" evidence="3">
    <location>
        <begin position="678"/>
        <end position="913"/>
    </location>
</feature>
<dbReference type="Gene3D" id="3.40.50.300">
    <property type="entry name" value="P-loop containing nucleotide triphosphate hydrolases"/>
    <property type="match status" value="1"/>
</dbReference>
<dbReference type="InterPro" id="IPR052986">
    <property type="entry name" value="VLIG_GTPase"/>
</dbReference>
<dbReference type="Proteomes" id="UP001152803">
    <property type="component" value="Unassembled WGS sequence"/>
</dbReference>
<reference evidence="4" key="1">
    <citation type="journal article" date="2023" name="Science">
        <title>Genome structures resolve the early diversification of teleost fishes.</title>
        <authorList>
            <person name="Parey E."/>
            <person name="Louis A."/>
            <person name="Montfort J."/>
            <person name="Bouchez O."/>
            <person name="Roques C."/>
            <person name="Iampietro C."/>
            <person name="Lluch J."/>
            <person name="Castinel A."/>
            <person name="Donnadieu C."/>
            <person name="Desvignes T."/>
            <person name="Floi Bucao C."/>
            <person name="Jouanno E."/>
            <person name="Wen M."/>
            <person name="Mejri S."/>
            <person name="Dirks R."/>
            <person name="Jansen H."/>
            <person name="Henkel C."/>
            <person name="Chen W.J."/>
            <person name="Zahm M."/>
            <person name="Cabau C."/>
            <person name="Klopp C."/>
            <person name="Thompson A.W."/>
            <person name="Robinson-Rechavi M."/>
            <person name="Braasch I."/>
            <person name="Lecointre G."/>
            <person name="Bobe J."/>
            <person name="Postlethwait J.H."/>
            <person name="Berthelot C."/>
            <person name="Roest Crollius H."/>
            <person name="Guiguen Y."/>
        </authorList>
    </citation>
    <scope>NUCLEOTIDE SEQUENCE</scope>
    <source>
        <strain evidence="4">Concon-B</strain>
    </source>
</reference>
<comment type="caution">
    <text evidence="4">The sequence shown here is derived from an EMBL/GenBank/DDBJ whole genome shotgun (WGS) entry which is preliminary data.</text>
</comment>
<dbReference type="Pfam" id="PF25496">
    <property type="entry name" value="URGCP"/>
    <property type="match status" value="1"/>
</dbReference>
<evidence type="ECO:0000313" key="4">
    <source>
        <dbReference type="EMBL" id="KAJ8256518.1"/>
    </source>
</evidence>
<gene>
    <name evidence="4" type="ORF">COCON_G00186700</name>
</gene>
<keyword evidence="5" id="KW-1185">Reference proteome</keyword>
<organism evidence="4 5">
    <name type="scientific">Conger conger</name>
    <name type="common">Conger eel</name>
    <name type="synonym">Muraena conger</name>
    <dbReference type="NCBI Taxonomy" id="82655"/>
    <lineage>
        <taxon>Eukaryota</taxon>
        <taxon>Metazoa</taxon>
        <taxon>Chordata</taxon>
        <taxon>Craniata</taxon>
        <taxon>Vertebrata</taxon>
        <taxon>Euteleostomi</taxon>
        <taxon>Actinopterygii</taxon>
        <taxon>Neopterygii</taxon>
        <taxon>Teleostei</taxon>
        <taxon>Anguilliformes</taxon>
        <taxon>Congridae</taxon>
        <taxon>Conger</taxon>
    </lineage>
</organism>
<comment type="similarity">
    <text evidence="1">Belongs to the TRAFAC class dynamin-like GTPase superfamily. Very large inducible GTPase (VLIG) family.</text>
</comment>
<accession>A0A9Q1HR40</accession>
<evidence type="ECO:0000259" key="3">
    <source>
        <dbReference type="PROSITE" id="PS51717"/>
    </source>
</evidence>
<dbReference type="InterPro" id="IPR030383">
    <property type="entry name" value="G_VLIG_dom"/>
</dbReference>
<dbReference type="InterPro" id="IPR057365">
    <property type="entry name" value="URGCP"/>
</dbReference>
<feature type="region of interest" description="Disordered" evidence="2">
    <location>
        <begin position="522"/>
        <end position="566"/>
    </location>
</feature>
<dbReference type="Pfam" id="PF25974">
    <property type="entry name" value="URGCP_9th"/>
    <property type="match status" value="1"/>
</dbReference>
<evidence type="ECO:0000313" key="5">
    <source>
        <dbReference type="Proteomes" id="UP001152803"/>
    </source>
</evidence>
<dbReference type="PANTHER" id="PTHR14819">
    <property type="entry name" value="GTP-BINDING"/>
    <property type="match status" value="1"/>
</dbReference>
<dbReference type="PROSITE" id="PS51717">
    <property type="entry name" value="G_VLIG"/>
    <property type="match status" value="1"/>
</dbReference>
<sequence length="1645" mass="186590">MSLKRLTLSRKSRTLSVEEQAQEDVLHQLGLEGNRANPMDPAVMLEFHTWNMEDPPASAPTDLPRTFLHRLWLLSPQARSPICHAQADPFAEGSKEGGHPGLADDAQCAVNPLDLVTAVYLSANSFLRQEMTVRMAQRGFAVPLLLPPSGRGGQVTFLLWPLRAVVRMWKPDSQAEPGSFITEDMTSANIPLLSFVRLGRCSISKSHIANHILGGFQGPASCFLHRGMDGGRMPRRLSEGLVEMSWYLPSGDHDLDIFHEPVMVANFRGDAATSAGTDNAQLCFLCHHSAAIFVFCDSLGAKEHLQLASIRKSGSRIFLIMCSQQEIEMVQWQKDLALDKLAEDLELPKGAVFSYGRLGGEEELALTLSETLGRLLRDCSLQPVTLAKAAATAHELGITIDEGEDCKMALTQVNEVVKWIEERGACWYRKEQLPLQGPLWKRLVQLEKEECRLKDTERSAQRLQEIQTEKESLCPEKIEYSMTAVMRSLIAALSSQDKRKRAFFLRWMRLRLNEIVRQSQQITETQEQNQPITENQEQSQPITEKQEQSQAITEKQDAITAEGMDETSDDMRLHYSTFRGFYILVPEKTEKKIPPPEIKQPGTPVGLEHFTREMGLVFEMFISSLGGGSDGLQCFPTVAIDLLLYGLPFELLNGDASTMSPQWMGSVLSALHRRLPPGSQVRVLTILGLHTSSNAAVISALLGATFPVDSIQNTRGAFMLLLAVPENLRKDLACNFLLLINTEGLKCPGTVQEEDSGMNDSELATFAMGLSDVTLLNLPPTGEEEMRDTLQIAVNAMLRVKEAGRMPFFQAVAQSNGEDTKLLLQLLSRVTQILATGDKSLAISSFENLQEYEVSSSQQCLQGPWQSSHPMAPVRPGYSNAVLDHKQSLLAALRTCAANTPSITLLDFRERVTSLWETVVFDKFAFELKNTQVGEAYLDLCREFFSWEQAFIGYMESWVEVAVQLILTFEERTLVNGDSNGHQSLEDVLSRVKKQAVKEVEAEATKLFSNLEEYFKKGKGHVSLIEKYRGNFTKSVGILKEHMACEAIYKLESAQREHDIVTRTKHFQTELEAALEVQLGSILQRNKISEPIPEEKQLLEEFDQVWNMTISKLDLTPLKKWNITGQVLQHLRENLSTCGISKHLEKLEEFSSYEASDFIVDEEHFGYRSRMKQMFTDERRMQAQALANRVIERCRLYVMRKKSLKRDYLDSYTKGLLKIVDQALETKQFDVRSRFEVELKVHVCASAARSFQEMHENFVSERNPLTQIEETREHHFWKFVYNFHKRDQCRKAARAFTTLCLKPAVLDYIYGALGKLVEEQMRSGDDGLYYHSPQTFHFYLLWVLLQEDSFESYLEYLLSSESYIRGRIQDHIEEYLSGTGILQESMYKHLELISEKMLTAVKQIVAYRNESWGNVRLLLERVCDDLEGPGDVAIPRDALQGPLFQISTPGDRFMECLEESLAEMLQSLDEEFRQNGGCSTENIASKLQALPVQPLDGLYIRVRGCEERCPFCKAPCEVWEEDHTVHHALLHRPKGLVSYTCATSDSLSHTICPSEIVGDNQFCNRDTDGQYLPFRDYQLVYPNWNIPEEVSGSRELSVYWKYVLARYNSKFAREYQCQPAQLPEEWFSITQEEAIENLQETFTVA</sequence>
<dbReference type="EMBL" id="JAFJMO010000014">
    <property type="protein sequence ID" value="KAJ8256518.1"/>
    <property type="molecule type" value="Genomic_DNA"/>
</dbReference>
<feature type="compositionally biased region" description="Polar residues" evidence="2">
    <location>
        <begin position="522"/>
        <end position="553"/>
    </location>
</feature>
<evidence type="ECO:0000256" key="1">
    <source>
        <dbReference type="ARBA" id="ARBA00006828"/>
    </source>
</evidence>
<proteinExistence type="inferred from homology"/>
<evidence type="ECO:0000256" key="2">
    <source>
        <dbReference type="SAM" id="MobiDB-lite"/>
    </source>
</evidence>
<dbReference type="InterPro" id="IPR058641">
    <property type="entry name" value="GVIN1_dom"/>
</dbReference>
<dbReference type="PANTHER" id="PTHR14819:SF9">
    <property type="entry name" value="UP-REGULATOR OF CELL PROLIFERATION-LIKE"/>
    <property type="match status" value="1"/>
</dbReference>
<dbReference type="GO" id="GO:0005525">
    <property type="term" value="F:GTP binding"/>
    <property type="evidence" value="ECO:0007669"/>
    <property type="project" value="InterPro"/>
</dbReference>
<dbReference type="Pfam" id="PF25683">
    <property type="entry name" value="URGCP_GTPase"/>
    <property type="match status" value="1"/>
</dbReference>
<protein>
    <recommendedName>
        <fullName evidence="3">VLIG-type G domain-containing protein</fullName>
    </recommendedName>
</protein>
<dbReference type="OrthoDB" id="1597724at2759"/>